<evidence type="ECO:0000313" key="3">
    <source>
        <dbReference type="EMBL" id="PFH55424.1"/>
    </source>
</evidence>
<accession>A0A2A9P2M6</accession>
<sequence>MVRLSVAAVVTCAVAALAVPTYGDGPKKSMNSMGRGSRNSVQSNSSGISPSRVNKSISSPSRVKKLNSSPSSSLGNFGSPTRGKGSSSSRPVVSRARSAASEEDESGGSDLTGGDSAGGPSDDLTGDPTGDPTDDLTGSPTGDPTDDSTGGGGSDPFSPTTSARPLPTEPIGSNPPGDGPGASSGATICDMTVTAEQMNGLEETAKKQLKEVLEPAGKMAGMKPNCPIYKQQAQQMLGMKKGGNSTDSGGLPPPTATTGPTLPTTTPFDGGDDEDSPSSPPGGDEESPSLPPGGSDDDGGLGGSDYSGSQLPDPESEPDPGAESEGSQASGSGFGRLMESKESKKTATRKKKANASHVARKAMASTKYGTSRKPKMRRSTTSPEGSTINRLNRNMGLRAD</sequence>
<feature type="compositionally biased region" description="Low complexity" evidence="1">
    <location>
        <begin position="256"/>
        <end position="269"/>
    </location>
</feature>
<feature type="compositionally biased region" description="Basic residues" evidence="1">
    <location>
        <begin position="346"/>
        <end position="360"/>
    </location>
</feature>
<evidence type="ECO:0000256" key="1">
    <source>
        <dbReference type="SAM" id="MobiDB-lite"/>
    </source>
</evidence>
<name>A0A2A9P2M6_OPHUN</name>
<feature type="region of interest" description="Disordered" evidence="1">
    <location>
        <begin position="21"/>
        <end position="187"/>
    </location>
</feature>
<protein>
    <submittedName>
        <fullName evidence="3">Uncharacterized protein</fullName>
    </submittedName>
</protein>
<keyword evidence="2" id="KW-0732">Signal</keyword>
<feature type="compositionally biased region" description="Polar residues" evidence="1">
    <location>
        <begin position="379"/>
        <end position="392"/>
    </location>
</feature>
<proteinExistence type="predicted"/>
<feature type="compositionally biased region" description="Low complexity" evidence="1">
    <location>
        <begin position="172"/>
        <end position="185"/>
    </location>
</feature>
<feature type="compositionally biased region" description="Low complexity" evidence="1">
    <location>
        <begin position="108"/>
        <end position="143"/>
    </location>
</feature>
<organism evidence="3 4">
    <name type="scientific">Ophiocordyceps unilateralis</name>
    <name type="common">Zombie-ant fungus</name>
    <name type="synonym">Torrubia unilateralis</name>
    <dbReference type="NCBI Taxonomy" id="268505"/>
    <lineage>
        <taxon>Eukaryota</taxon>
        <taxon>Fungi</taxon>
        <taxon>Dikarya</taxon>
        <taxon>Ascomycota</taxon>
        <taxon>Pezizomycotina</taxon>
        <taxon>Sordariomycetes</taxon>
        <taxon>Hypocreomycetidae</taxon>
        <taxon>Hypocreales</taxon>
        <taxon>Ophiocordycipitaceae</taxon>
        <taxon>Ophiocordyceps</taxon>
    </lineage>
</organism>
<comment type="caution">
    <text evidence="3">The sequence shown here is derived from an EMBL/GenBank/DDBJ whole genome shotgun (WGS) entry which is preliminary data.</text>
</comment>
<gene>
    <name evidence="3" type="ORF">XA68_18343</name>
</gene>
<feature type="region of interest" description="Disordered" evidence="1">
    <location>
        <begin position="218"/>
        <end position="400"/>
    </location>
</feature>
<dbReference type="EMBL" id="LAZP02000925">
    <property type="protein sequence ID" value="PFH55424.1"/>
    <property type="molecule type" value="Genomic_DNA"/>
</dbReference>
<feature type="compositionally biased region" description="Low complexity" evidence="1">
    <location>
        <begin position="66"/>
        <end position="99"/>
    </location>
</feature>
<reference evidence="3 4" key="2">
    <citation type="journal article" date="2017" name="Sci. Rep.">
        <title>Ant-infecting Ophiocordyceps genomes reveal a high diversity of potential behavioral manipulation genes and a possible major role for enterotoxins.</title>
        <authorList>
            <person name="de Bekker C."/>
            <person name="Ohm R.A."/>
            <person name="Evans H.C."/>
            <person name="Brachmann A."/>
            <person name="Hughes D.P."/>
        </authorList>
    </citation>
    <scope>NUCLEOTIDE SEQUENCE [LARGE SCALE GENOMIC DNA]</scope>
    <source>
        <strain evidence="3 4">SC16a</strain>
    </source>
</reference>
<keyword evidence="4" id="KW-1185">Reference proteome</keyword>
<dbReference type="AlphaFoldDB" id="A0A2A9P2M6"/>
<feature type="signal peptide" evidence="2">
    <location>
        <begin position="1"/>
        <end position="18"/>
    </location>
</feature>
<evidence type="ECO:0000313" key="4">
    <source>
        <dbReference type="Proteomes" id="UP000037136"/>
    </source>
</evidence>
<evidence type="ECO:0000256" key="2">
    <source>
        <dbReference type="SAM" id="SignalP"/>
    </source>
</evidence>
<feature type="chain" id="PRO_5012744335" evidence="2">
    <location>
        <begin position="19"/>
        <end position="400"/>
    </location>
</feature>
<feature type="compositionally biased region" description="Polar residues" evidence="1">
    <location>
        <begin position="29"/>
        <end position="61"/>
    </location>
</feature>
<dbReference type="Proteomes" id="UP000037136">
    <property type="component" value="Unassembled WGS sequence"/>
</dbReference>
<reference evidence="3 4" key="1">
    <citation type="journal article" date="2015" name="BMC Genomics">
        <title>Gene expression during zombie ant biting behavior reflects the complexity underlying fungal parasitic behavioral manipulation.</title>
        <authorList>
            <person name="de Bekker C."/>
            <person name="Ohm R.A."/>
            <person name="Loreto R.G."/>
            <person name="Sebastian A."/>
            <person name="Albert I."/>
            <person name="Merrow M."/>
            <person name="Brachmann A."/>
            <person name="Hughes D.P."/>
        </authorList>
    </citation>
    <scope>NUCLEOTIDE SEQUENCE [LARGE SCALE GENOMIC DNA]</scope>
    <source>
        <strain evidence="3 4">SC16a</strain>
    </source>
</reference>